<gene>
    <name evidence="4" type="primary">fabG_34</name>
    <name evidence="4" type="ORF">B7C42_06993</name>
</gene>
<dbReference type="InterPro" id="IPR057326">
    <property type="entry name" value="KR_dom"/>
</dbReference>
<dbReference type="InterPro" id="IPR002347">
    <property type="entry name" value="SDR_fam"/>
</dbReference>
<evidence type="ECO:0000256" key="2">
    <source>
        <dbReference type="ARBA" id="ARBA00023002"/>
    </source>
</evidence>
<feature type="domain" description="Ketoreductase" evidence="3">
    <location>
        <begin position="25"/>
        <end position="205"/>
    </location>
</feature>
<evidence type="ECO:0000256" key="1">
    <source>
        <dbReference type="ARBA" id="ARBA00006484"/>
    </source>
</evidence>
<comment type="similarity">
    <text evidence="1">Belongs to the short-chain dehydrogenases/reductases (SDR) family.</text>
</comment>
<dbReference type="Pfam" id="PF13561">
    <property type="entry name" value="adh_short_C2"/>
    <property type="match status" value="1"/>
</dbReference>
<evidence type="ECO:0000259" key="3">
    <source>
        <dbReference type="SMART" id="SM00822"/>
    </source>
</evidence>
<dbReference type="SMART" id="SM00822">
    <property type="entry name" value="PKS_KR"/>
    <property type="match status" value="1"/>
</dbReference>
<evidence type="ECO:0000313" key="5">
    <source>
        <dbReference type="Proteomes" id="UP000215506"/>
    </source>
</evidence>
<dbReference type="InterPro" id="IPR020904">
    <property type="entry name" value="Sc_DH/Rdtase_CS"/>
</dbReference>
<sequence length="269" mass="27300">MIRKLTPPQAVAEPTVGPGADLTGQVALITGGSSGLGRAIAMGLAVAGAAVVVAGRRREASERAAAEISTRTGTIAEGVSCDVTDEDSVHAVVRTILDSHGRLDVLVTSAGIQARGGLDTLDAGTLRDCLDVNVVGTFLACQAVVPTMRQAGYGRIVTLASALGLVGAAGRAGYAASKGAVVQLTRSLAAELAGTGICVNALAPGPFRTALNDNIDDDPYVREFLDHQVPMRRWADPEELVGAAVLLASPAASYLTGAVLPVDGGWTAH</sequence>
<dbReference type="PANTHER" id="PTHR42760">
    <property type="entry name" value="SHORT-CHAIN DEHYDROGENASES/REDUCTASES FAMILY MEMBER"/>
    <property type="match status" value="1"/>
</dbReference>
<dbReference type="EMBL" id="NGAF01000025">
    <property type="protein sequence ID" value="OXR40858.1"/>
    <property type="molecule type" value="Genomic_DNA"/>
</dbReference>
<keyword evidence="2 4" id="KW-0560">Oxidoreductase</keyword>
<dbReference type="InterPro" id="IPR036291">
    <property type="entry name" value="NAD(P)-bd_dom_sf"/>
</dbReference>
<dbReference type="SUPFAM" id="SSF51735">
    <property type="entry name" value="NAD(P)-binding Rossmann-fold domains"/>
    <property type="match status" value="1"/>
</dbReference>
<comment type="caution">
    <text evidence="4">The sequence shown here is derived from an EMBL/GenBank/DDBJ whole genome shotgun (WGS) entry which is preliminary data.</text>
</comment>
<keyword evidence="5" id="KW-1185">Reference proteome</keyword>
<proteinExistence type="inferred from homology"/>
<dbReference type="AlphaFoldDB" id="A0A231GWA7"/>
<dbReference type="Proteomes" id="UP000215506">
    <property type="component" value="Unassembled WGS sequence"/>
</dbReference>
<protein>
    <submittedName>
        <fullName evidence="4">3-oxoacyl-[acyl-carrier-protein] reductase FabG</fullName>
        <ecNumber evidence="4">1.1.1.100</ecNumber>
    </submittedName>
</protein>
<dbReference type="EC" id="1.1.1.100" evidence="4"/>
<dbReference type="Gene3D" id="3.40.50.720">
    <property type="entry name" value="NAD(P)-binding Rossmann-like Domain"/>
    <property type="match status" value="1"/>
</dbReference>
<dbReference type="PROSITE" id="PS00061">
    <property type="entry name" value="ADH_SHORT"/>
    <property type="match status" value="1"/>
</dbReference>
<dbReference type="PRINTS" id="PR00080">
    <property type="entry name" value="SDRFAMILY"/>
</dbReference>
<name>A0A231GWA7_9NOCA</name>
<dbReference type="RefSeq" id="WP_094027917.1">
    <property type="nucleotide sequence ID" value="NZ_NGAF01000025.1"/>
</dbReference>
<reference evidence="4 5" key="1">
    <citation type="submission" date="2017-07" db="EMBL/GenBank/DDBJ databases">
        <title>First draft Genome Sequence of Nocardia cerradoensis isolated from human infection.</title>
        <authorList>
            <person name="Carrasco G."/>
        </authorList>
    </citation>
    <scope>NUCLEOTIDE SEQUENCE [LARGE SCALE GENOMIC DNA]</scope>
    <source>
        <strain evidence="4 5">CNM20130759</strain>
    </source>
</reference>
<organism evidence="4 5">
    <name type="scientific">Nocardia cerradoensis</name>
    <dbReference type="NCBI Taxonomy" id="85688"/>
    <lineage>
        <taxon>Bacteria</taxon>
        <taxon>Bacillati</taxon>
        <taxon>Actinomycetota</taxon>
        <taxon>Actinomycetes</taxon>
        <taxon>Mycobacteriales</taxon>
        <taxon>Nocardiaceae</taxon>
        <taxon>Nocardia</taxon>
    </lineage>
</organism>
<dbReference type="PANTHER" id="PTHR42760:SF115">
    <property type="entry name" value="3-OXOACYL-[ACYL-CARRIER-PROTEIN] REDUCTASE FABG"/>
    <property type="match status" value="1"/>
</dbReference>
<dbReference type="FunFam" id="3.40.50.720:FF:000084">
    <property type="entry name" value="Short-chain dehydrogenase reductase"/>
    <property type="match status" value="1"/>
</dbReference>
<dbReference type="PRINTS" id="PR00081">
    <property type="entry name" value="GDHRDH"/>
</dbReference>
<dbReference type="GO" id="GO:0004316">
    <property type="term" value="F:3-oxoacyl-[acyl-carrier-protein] reductase (NADPH) activity"/>
    <property type="evidence" value="ECO:0007669"/>
    <property type="project" value="UniProtKB-EC"/>
</dbReference>
<accession>A0A231GWA7</accession>
<evidence type="ECO:0000313" key="4">
    <source>
        <dbReference type="EMBL" id="OXR40858.1"/>
    </source>
</evidence>